<sequence>IVDNNIDYEEKTKSIEETSVKIIDKLQDEMLKTFKTNKKLIDQLSFYSLFFGQSFQIAQELYEQEKINRLSREVYNLVNDFNEEIYNNNSLYSEDNETLNLSTKNIYEVSNLVEPIIEQEYLVEETESNIENYVDHSIIDNLSETTFN</sequence>
<gene>
    <name evidence="1" type="ORF">DERYTH_LOCUS21341</name>
</gene>
<comment type="caution">
    <text evidence="1">The sequence shown here is derived from an EMBL/GenBank/DDBJ whole genome shotgun (WGS) entry which is preliminary data.</text>
</comment>
<organism evidence="1 2">
    <name type="scientific">Dentiscutata erythropus</name>
    <dbReference type="NCBI Taxonomy" id="1348616"/>
    <lineage>
        <taxon>Eukaryota</taxon>
        <taxon>Fungi</taxon>
        <taxon>Fungi incertae sedis</taxon>
        <taxon>Mucoromycota</taxon>
        <taxon>Glomeromycotina</taxon>
        <taxon>Glomeromycetes</taxon>
        <taxon>Diversisporales</taxon>
        <taxon>Gigasporaceae</taxon>
        <taxon>Dentiscutata</taxon>
    </lineage>
</organism>
<evidence type="ECO:0000313" key="2">
    <source>
        <dbReference type="Proteomes" id="UP000789405"/>
    </source>
</evidence>
<dbReference type="EMBL" id="CAJVPY010027007">
    <property type="protein sequence ID" value="CAG8790576.1"/>
    <property type="molecule type" value="Genomic_DNA"/>
</dbReference>
<dbReference type="OrthoDB" id="2489691at2759"/>
<evidence type="ECO:0000313" key="1">
    <source>
        <dbReference type="EMBL" id="CAG8790576.1"/>
    </source>
</evidence>
<reference evidence="1" key="1">
    <citation type="submission" date="2021-06" db="EMBL/GenBank/DDBJ databases">
        <authorList>
            <person name="Kallberg Y."/>
            <person name="Tangrot J."/>
            <person name="Rosling A."/>
        </authorList>
    </citation>
    <scope>NUCLEOTIDE SEQUENCE</scope>
    <source>
        <strain evidence="1">MA453B</strain>
    </source>
</reference>
<dbReference type="Proteomes" id="UP000789405">
    <property type="component" value="Unassembled WGS sequence"/>
</dbReference>
<dbReference type="AlphaFoldDB" id="A0A9N9JNX8"/>
<protein>
    <submittedName>
        <fullName evidence="1">4240_t:CDS:1</fullName>
    </submittedName>
</protein>
<keyword evidence="2" id="KW-1185">Reference proteome</keyword>
<name>A0A9N9JNX8_9GLOM</name>
<accession>A0A9N9JNX8</accession>
<proteinExistence type="predicted"/>
<feature type="non-terminal residue" evidence="1">
    <location>
        <position position="1"/>
    </location>
</feature>